<dbReference type="Pfam" id="PF00072">
    <property type="entry name" value="Response_reg"/>
    <property type="match status" value="1"/>
</dbReference>
<name>A0A8J7FPY5_9NEIS</name>
<reference evidence="4 5" key="1">
    <citation type="submission" date="2020-10" db="EMBL/GenBank/DDBJ databases">
        <title>The genome sequence of Chitinilyticum litopenaei 4Y14.</title>
        <authorList>
            <person name="Liu Y."/>
        </authorList>
    </citation>
    <scope>NUCLEOTIDE SEQUENCE [LARGE SCALE GENOMIC DNA]</scope>
    <source>
        <strain evidence="4 5">4Y14</strain>
    </source>
</reference>
<dbReference type="AlphaFoldDB" id="A0A8J7FPY5"/>
<proteinExistence type="predicted"/>
<evidence type="ECO:0000313" key="5">
    <source>
        <dbReference type="Proteomes" id="UP000604481"/>
    </source>
</evidence>
<dbReference type="Proteomes" id="UP000604481">
    <property type="component" value="Unassembled WGS sequence"/>
</dbReference>
<keyword evidence="5" id="KW-1185">Reference proteome</keyword>
<evidence type="ECO:0000313" key="4">
    <source>
        <dbReference type="EMBL" id="MBE9610079.1"/>
    </source>
</evidence>
<dbReference type="PROSITE" id="PS50110">
    <property type="entry name" value="RESPONSE_REGULATORY"/>
    <property type="match status" value="1"/>
</dbReference>
<organism evidence="4 5">
    <name type="scientific">Chitinilyticum piscinae</name>
    <dbReference type="NCBI Taxonomy" id="2866724"/>
    <lineage>
        <taxon>Bacteria</taxon>
        <taxon>Pseudomonadati</taxon>
        <taxon>Pseudomonadota</taxon>
        <taxon>Betaproteobacteria</taxon>
        <taxon>Neisseriales</taxon>
        <taxon>Chitinibacteraceae</taxon>
        <taxon>Chitinilyticum</taxon>
    </lineage>
</organism>
<feature type="domain" description="Response regulatory" evidence="3">
    <location>
        <begin position="10"/>
        <end position="128"/>
    </location>
</feature>
<dbReference type="SUPFAM" id="SSF55874">
    <property type="entry name" value="ATPase domain of HSP90 chaperone/DNA topoisomerase II/histidine kinase"/>
    <property type="match status" value="1"/>
</dbReference>
<dbReference type="InterPro" id="IPR003594">
    <property type="entry name" value="HATPase_dom"/>
</dbReference>
<dbReference type="Gene3D" id="3.30.565.10">
    <property type="entry name" value="Histidine kinase-like ATPase, C-terminal domain"/>
    <property type="match status" value="1"/>
</dbReference>
<dbReference type="GO" id="GO:0000160">
    <property type="term" value="P:phosphorelay signal transduction system"/>
    <property type="evidence" value="ECO:0007669"/>
    <property type="project" value="InterPro"/>
</dbReference>
<dbReference type="Pfam" id="PF13581">
    <property type="entry name" value="HATPase_c_2"/>
    <property type="match status" value="1"/>
</dbReference>
<dbReference type="PANTHER" id="PTHR44591:SF3">
    <property type="entry name" value="RESPONSE REGULATORY DOMAIN-CONTAINING PROTEIN"/>
    <property type="match status" value="1"/>
</dbReference>
<dbReference type="CDD" id="cd17574">
    <property type="entry name" value="REC_OmpR"/>
    <property type="match status" value="1"/>
</dbReference>
<dbReference type="RefSeq" id="WP_194116608.1">
    <property type="nucleotide sequence ID" value="NZ_JADFUA010000007.1"/>
</dbReference>
<dbReference type="InterPro" id="IPR011006">
    <property type="entry name" value="CheY-like_superfamily"/>
</dbReference>
<dbReference type="EMBL" id="JADFUA010000007">
    <property type="protein sequence ID" value="MBE9610079.1"/>
    <property type="molecule type" value="Genomic_DNA"/>
</dbReference>
<evidence type="ECO:0000256" key="2">
    <source>
        <dbReference type="PROSITE-ProRule" id="PRU00169"/>
    </source>
</evidence>
<dbReference type="Gene3D" id="3.40.50.2300">
    <property type="match status" value="1"/>
</dbReference>
<dbReference type="InterPro" id="IPR001789">
    <property type="entry name" value="Sig_transdc_resp-reg_receiver"/>
</dbReference>
<evidence type="ECO:0000259" key="3">
    <source>
        <dbReference type="PROSITE" id="PS50110"/>
    </source>
</evidence>
<dbReference type="InterPro" id="IPR050595">
    <property type="entry name" value="Bact_response_regulator"/>
</dbReference>
<evidence type="ECO:0000256" key="1">
    <source>
        <dbReference type="ARBA" id="ARBA00022553"/>
    </source>
</evidence>
<dbReference type="SMART" id="SM00448">
    <property type="entry name" value="REC"/>
    <property type="match status" value="1"/>
</dbReference>
<keyword evidence="1 2" id="KW-0597">Phosphoprotein</keyword>
<accession>A0A8J7FPY5</accession>
<protein>
    <submittedName>
        <fullName evidence="4">Response regulator</fullName>
    </submittedName>
</protein>
<dbReference type="SUPFAM" id="SSF52172">
    <property type="entry name" value="CheY-like"/>
    <property type="match status" value="1"/>
</dbReference>
<gene>
    <name evidence="4" type="ORF">INR99_12080</name>
</gene>
<dbReference type="PANTHER" id="PTHR44591">
    <property type="entry name" value="STRESS RESPONSE REGULATOR PROTEIN 1"/>
    <property type="match status" value="1"/>
</dbReference>
<sequence>MTDLSRPAGRVLVVDDEPFNLEILSEHLQDAGYEVVLAEDGLQGWEILTSDEQGFDAILLDRMMPRMNGMELLARIKQRGDLQHVPVIMQTAVGAAENVQEGLAAGAYYYLIKPFQREMLLAIVSAAVSFHHERVLLERQLAEQVGAYRMLERGEFSFRSLDEARQLTLLLSQTCPEPQRVALGISELLVNAVEHGNLGIRYSDKTRLLQTGRWQEEIENRLRDPLFGERRVRVLVESSADYVSIRIEDEGEGFDWQPYLQFSPERAFDPHGRGISMAKLMSFDELEYQGRGNCVVARVRR</sequence>
<dbReference type="InterPro" id="IPR036890">
    <property type="entry name" value="HATPase_C_sf"/>
</dbReference>
<dbReference type="CDD" id="cd16936">
    <property type="entry name" value="HATPase_RsbW-like"/>
    <property type="match status" value="1"/>
</dbReference>
<comment type="caution">
    <text evidence="4">The sequence shown here is derived from an EMBL/GenBank/DDBJ whole genome shotgun (WGS) entry which is preliminary data.</text>
</comment>
<feature type="modified residue" description="4-aspartylphosphate" evidence="2">
    <location>
        <position position="61"/>
    </location>
</feature>